<dbReference type="EMBL" id="CP001707">
    <property type="protein sequence ID" value="ACV26937.1"/>
    <property type="molecule type" value="Genomic_DNA"/>
</dbReference>
<accession>C7RCE5</accession>
<evidence type="ECO:0000313" key="2">
    <source>
        <dbReference type="Proteomes" id="UP000001231"/>
    </source>
</evidence>
<reference evidence="1 2" key="1">
    <citation type="journal article" date="2009" name="Stand. Genomic Sci.">
        <title>Complete genome sequence of Kangiella koreensis type strain (SW-125).</title>
        <authorList>
            <person name="Han C."/>
            <person name="Sikorski J."/>
            <person name="Lapidus A."/>
            <person name="Nolan M."/>
            <person name="Glavina Del Rio T."/>
            <person name="Tice H."/>
            <person name="Cheng J.F."/>
            <person name="Lucas S."/>
            <person name="Chen F."/>
            <person name="Copeland A."/>
            <person name="Ivanova N."/>
            <person name="Mavromatis K."/>
            <person name="Ovchinnikova G."/>
            <person name="Pati A."/>
            <person name="Bruce D."/>
            <person name="Goodwin L."/>
            <person name="Pitluck S."/>
            <person name="Chen A."/>
            <person name="Palaniappan K."/>
            <person name="Land M."/>
            <person name="Hauser L."/>
            <person name="Chang Y.J."/>
            <person name="Jeffries C.D."/>
            <person name="Chain P."/>
            <person name="Saunders E."/>
            <person name="Brettin T."/>
            <person name="Goker M."/>
            <person name="Tindall B.J."/>
            <person name="Bristow J."/>
            <person name="Eisen J.A."/>
            <person name="Markowitz V."/>
            <person name="Hugenholtz P."/>
            <person name="Kyrpides N.C."/>
            <person name="Klenk H.P."/>
            <person name="Detter J.C."/>
        </authorList>
    </citation>
    <scope>NUCLEOTIDE SEQUENCE [LARGE SCALE GENOMIC DNA]</scope>
    <source>
        <strain evidence="2">DSM 16069 / KCTC 12182 / SW-125</strain>
    </source>
</reference>
<dbReference type="STRING" id="523791.Kkor_1525"/>
<dbReference type="eggNOG" id="COG2984">
    <property type="taxonomic scope" value="Bacteria"/>
</dbReference>
<dbReference type="HOGENOM" id="CLU_833603_0_0_6"/>
<evidence type="ECO:0008006" key="3">
    <source>
        <dbReference type="Google" id="ProtNLM"/>
    </source>
</evidence>
<keyword evidence="2" id="KW-1185">Reference proteome</keyword>
<evidence type="ECO:0000313" key="1">
    <source>
        <dbReference type="EMBL" id="ACV26937.1"/>
    </source>
</evidence>
<dbReference type="Proteomes" id="UP000001231">
    <property type="component" value="Chromosome"/>
</dbReference>
<protein>
    <recommendedName>
        <fullName evidence="3">ABC transporter substrate-binding protein</fullName>
    </recommendedName>
</protein>
<proteinExistence type="predicted"/>
<dbReference type="OrthoDB" id="9178917at2"/>
<gene>
    <name evidence="1" type="ordered locus">Kkor_1525</name>
</gene>
<sequence>MNCFFRAFKNTSYLLIALLLFAGGFRFAYSAEPQVSKGDNEPLHEKKQITIIAQHFSSHFSNIAKSLSLSSLSDTHRVVNMSLSDWKQQQPESALIISLGRSPLEELVKTGYEEPILAAVITYQDFREIVTQESAQNSLSAIFYDPDPLRQLILGKLLLPFSDAVGVMHSMETPFFIEEYQAITETLGLSLNAIPLKQTTEVAIQFPRLVQKADFIIAQPDSVIYNSQTLPRVLLTSYRQRKVVIGYSTGIVKAGAVATTYTTAEMLIDDLEESALEILSNKKDSFTRHSKYYDISYNLEVANSLGLDIISKEELQTKIAELYLEPLNETNSQ</sequence>
<dbReference type="Gene3D" id="3.40.50.2300">
    <property type="match status" value="1"/>
</dbReference>
<dbReference type="PANTHER" id="PTHR35271">
    <property type="entry name" value="ABC TRANSPORTER, SUBSTRATE-BINDING LIPOPROTEIN-RELATED"/>
    <property type="match status" value="1"/>
</dbReference>
<dbReference type="Pfam" id="PF04392">
    <property type="entry name" value="ABC_sub_bind"/>
    <property type="match status" value="1"/>
</dbReference>
<dbReference type="InParanoid" id="C7RCE5"/>
<dbReference type="KEGG" id="kko:Kkor_1525"/>
<dbReference type="PANTHER" id="PTHR35271:SF1">
    <property type="entry name" value="ABC TRANSPORTER, SUBSTRATE-BINDING LIPOPROTEIN"/>
    <property type="match status" value="1"/>
</dbReference>
<name>C7RCE5_KANKD</name>
<organism evidence="1 2">
    <name type="scientific">Kangiella koreensis (strain DSM 16069 / JCM 12317 / KCTC 12182 / SW-125)</name>
    <dbReference type="NCBI Taxonomy" id="523791"/>
    <lineage>
        <taxon>Bacteria</taxon>
        <taxon>Pseudomonadati</taxon>
        <taxon>Pseudomonadota</taxon>
        <taxon>Gammaproteobacteria</taxon>
        <taxon>Kangiellales</taxon>
        <taxon>Kangiellaceae</taxon>
        <taxon>Kangiella</taxon>
    </lineage>
</organism>
<dbReference type="AlphaFoldDB" id="C7RCE5"/>
<dbReference type="InterPro" id="IPR007487">
    <property type="entry name" value="ABC_transpt-TYRBP-like"/>
</dbReference>